<evidence type="ECO:0000259" key="4">
    <source>
        <dbReference type="PROSITE" id="PS01124"/>
    </source>
</evidence>
<evidence type="ECO:0000313" key="6">
    <source>
        <dbReference type="Proteomes" id="UP001195963"/>
    </source>
</evidence>
<dbReference type="InterPro" id="IPR009057">
    <property type="entry name" value="Homeodomain-like_sf"/>
</dbReference>
<dbReference type="InterPro" id="IPR050204">
    <property type="entry name" value="AraC_XylS_family_regulators"/>
</dbReference>
<sequence>MLKEGSHRLKKQDSTFDILDDVIATLRFRGSIFFHSDLAAPWGISLPPLPTPRFHIALHGGFVIGTSEAQLSIMQMDIVMLPKGDMHWIADTTSSELVPCQLAGDACELGNPLFQDGEITNRIMCGMVEYDEAISHPILDALPNIFHFTHIEADNPIWTTVRQIDSEIKRTNSRRSVIIDRLTEVLFFQLLHRYIAENEHLHGFLAALRNPRLAKVLQLLHDNPEKPWTLATICNEAGMSRASLQRKFKAELDLSPMAYLGSWRLAKAYQLVKNSSLTLDNIADRIGYADARTLRAAFKRHYGFSPSALRKGDNQV</sequence>
<keyword evidence="6" id="KW-1185">Reference proteome</keyword>
<gene>
    <name evidence="5" type="ORF">K0625_07255</name>
</gene>
<keyword evidence="2" id="KW-0238">DNA-binding</keyword>
<organism evidence="5 6">
    <name type="scientific">Shewanella nanhaiensis</name>
    <dbReference type="NCBI Taxonomy" id="2864872"/>
    <lineage>
        <taxon>Bacteria</taxon>
        <taxon>Pseudomonadati</taxon>
        <taxon>Pseudomonadota</taxon>
        <taxon>Gammaproteobacteria</taxon>
        <taxon>Alteromonadales</taxon>
        <taxon>Shewanellaceae</taxon>
        <taxon>Shewanella</taxon>
    </lineage>
</organism>
<dbReference type="Pfam" id="PF12833">
    <property type="entry name" value="HTH_18"/>
    <property type="match status" value="1"/>
</dbReference>
<accession>A0ABS7E185</accession>
<dbReference type="Pfam" id="PF12852">
    <property type="entry name" value="Cupin_6"/>
    <property type="match status" value="1"/>
</dbReference>
<protein>
    <submittedName>
        <fullName evidence="5">AraC family transcriptional regulator</fullName>
    </submittedName>
</protein>
<evidence type="ECO:0000256" key="2">
    <source>
        <dbReference type="ARBA" id="ARBA00023125"/>
    </source>
</evidence>
<dbReference type="Gene3D" id="1.10.10.60">
    <property type="entry name" value="Homeodomain-like"/>
    <property type="match status" value="1"/>
</dbReference>
<proteinExistence type="predicted"/>
<name>A0ABS7E185_9GAMM</name>
<dbReference type="SMART" id="SM00342">
    <property type="entry name" value="HTH_ARAC"/>
    <property type="match status" value="1"/>
</dbReference>
<dbReference type="InterPro" id="IPR032783">
    <property type="entry name" value="AraC_lig"/>
</dbReference>
<dbReference type="PROSITE" id="PS01124">
    <property type="entry name" value="HTH_ARAC_FAMILY_2"/>
    <property type="match status" value="1"/>
</dbReference>
<evidence type="ECO:0000256" key="1">
    <source>
        <dbReference type="ARBA" id="ARBA00023015"/>
    </source>
</evidence>
<comment type="caution">
    <text evidence="5">The sequence shown here is derived from an EMBL/GenBank/DDBJ whole genome shotgun (WGS) entry which is preliminary data.</text>
</comment>
<feature type="domain" description="HTH araC/xylS-type" evidence="4">
    <location>
        <begin position="214"/>
        <end position="312"/>
    </location>
</feature>
<dbReference type="EMBL" id="JAHZST010000004">
    <property type="protein sequence ID" value="MBW8183461.1"/>
    <property type="molecule type" value="Genomic_DNA"/>
</dbReference>
<dbReference type="SUPFAM" id="SSF46689">
    <property type="entry name" value="Homeodomain-like"/>
    <property type="match status" value="2"/>
</dbReference>
<dbReference type="PANTHER" id="PTHR46796">
    <property type="entry name" value="HTH-TYPE TRANSCRIPTIONAL ACTIVATOR RHAS-RELATED"/>
    <property type="match status" value="1"/>
</dbReference>
<dbReference type="InterPro" id="IPR018060">
    <property type="entry name" value="HTH_AraC"/>
</dbReference>
<reference evidence="5 6" key="1">
    <citation type="submission" date="2021-07" db="EMBL/GenBank/DDBJ databases">
        <title>Shewanella sp. nov, isolated from SCS.</title>
        <authorList>
            <person name="Cao W.R."/>
        </authorList>
    </citation>
    <scope>NUCLEOTIDE SEQUENCE [LARGE SCALE GENOMIC DNA]</scope>
    <source>
        <strain evidence="5 6">NR704-98</strain>
    </source>
</reference>
<evidence type="ECO:0000313" key="5">
    <source>
        <dbReference type="EMBL" id="MBW8183461.1"/>
    </source>
</evidence>
<evidence type="ECO:0000256" key="3">
    <source>
        <dbReference type="ARBA" id="ARBA00023163"/>
    </source>
</evidence>
<keyword evidence="3" id="KW-0804">Transcription</keyword>
<dbReference type="Proteomes" id="UP001195963">
    <property type="component" value="Unassembled WGS sequence"/>
</dbReference>
<dbReference type="PANTHER" id="PTHR46796:SF13">
    <property type="entry name" value="HTH-TYPE TRANSCRIPTIONAL ACTIVATOR RHAS"/>
    <property type="match status" value="1"/>
</dbReference>
<keyword evidence="1" id="KW-0805">Transcription regulation</keyword>
<dbReference type="RefSeq" id="WP_220109082.1">
    <property type="nucleotide sequence ID" value="NZ_JAHZST010000004.1"/>
</dbReference>